<protein>
    <submittedName>
        <fullName evidence="2">Uncharacterized protein</fullName>
    </submittedName>
</protein>
<feature type="transmembrane region" description="Helical" evidence="1">
    <location>
        <begin position="65"/>
        <end position="86"/>
    </location>
</feature>
<keyword evidence="1" id="KW-0812">Transmembrane</keyword>
<sequence length="200" mass="23620">MKQLYKIFDSNLYKKNFLFFNVMQIIDVLGLILIVCGAFCSLPLHNILLQFDLDMLGNYTFIGPIIWLGVSLILVKIILLIILFFINKSDKLRSLLAILYSLILPFWFQTLVKKQLIVNSKTKEEQKEIFSKQLTNNFFIFIFLFVVFAVLIATYTQFFRIYFYYSYYKFLWMDLICLSSISLVALNSILLNSYIKLKNL</sequence>
<accession>A0A0D5ZJ49</accession>
<feature type="transmembrane region" description="Helical" evidence="1">
    <location>
        <begin position="21"/>
        <end position="45"/>
    </location>
</feature>
<keyword evidence="1" id="KW-0472">Membrane</keyword>
<proteinExistence type="predicted"/>
<dbReference type="AlphaFoldDB" id="A0A0D5ZJ49"/>
<feature type="transmembrane region" description="Helical" evidence="1">
    <location>
        <begin position="138"/>
        <end position="158"/>
    </location>
</feature>
<evidence type="ECO:0000313" key="3">
    <source>
        <dbReference type="Proteomes" id="UP000032722"/>
    </source>
</evidence>
<keyword evidence="1" id="KW-1133">Transmembrane helix</keyword>
<dbReference type="EMBL" id="CP011021">
    <property type="protein sequence ID" value="AKA49948.1"/>
    <property type="molecule type" value="Genomic_DNA"/>
</dbReference>
<evidence type="ECO:0000256" key="1">
    <source>
        <dbReference type="SAM" id="Phobius"/>
    </source>
</evidence>
<dbReference type="Proteomes" id="UP000032722">
    <property type="component" value="Chromosome"/>
</dbReference>
<dbReference type="HOGENOM" id="CLU_1364962_0_0_14"/>
<name>A0A0D5ZJ49_9BACT</name>
<evidence type="ECO:0000313" key="2">
    <source>
        <dbReference type="EMBL" id="AKA49948.1"/>
    </source>
</evidence>
<feature type="transmembrane region" description="Helical" evidence="1">
    <location>
        <begin position="95"/>
        <end position="112"/>
    </location>
</feature>
<feature type="transmembrane region" description="Helical" evidence="1">
    <location>
        <begin position="170"/>
        <end position="195"/>
    </location>
</feature>
<dbReference type="KEGG" id="mgb:VO56_01610"/>
<dbReference type="PATRIC" id="fig|29556.3.peg.326"/>
<reference evidence="2 3" key="1">
    <citation type="journal article" date="2015" name="Genome Announc.">
        <title>Complete Genome Sequence of Mycoplasma meleagridis, a Possible Emerging Pathogen in Chickens.</title>
        <authorList>
            <person name="Abolnik C."/>
        </authorList>
    </citation>
    <scope>NUCLEOTIDE SEQUENCE [LARGE SCALE GENOMIC DNA]</scope>
    <source>
        <strain evidence="2 3">B2096 8B</strain>
    </source>
</reference>
<gene>
    <name evidence="2" type="ORF">VO56_01610</name>
</gene>
<organism evidence="3">
    <name type="scientific">Mycoplasmopsis gallinacea</name>
    <dbReference type="NCBI Taxonomy" id="29556"/>
    <lineage>
        <taxon>Bacteria</taxon>
        <taxon>Bacillati</taxon>
        <taxon>Mycoplasmatota</taxon>
        <taxon>Mycoplasmoidales</taxon>
        <taxon>Metamycoplasmataceae</taxon>
        <taxon>Mycoplasmopsis</taxon>
    </lineage>
</organism>